<reference evidence="1 2" key="1">
    <citation type="submission" date="2016-10" db="EMBL/GenBank/DDBJ databases">
        <authorList>
            <person name="de Groot N.N."/>
        </authorList>
    </citation>
    <scope>NUCLEOTIDE SEQUENCE [LARGE SCALE GENOMIC DNA]</scope>
    <source>
        <strain evidence="1 2">TC2-24</strain>
    </source>
</reference>
<keyword evidence="2" id="KW-1185">Reference proteome</keyword>
<dbReference type="PROSITE" id="PS51257">
    <property type="entry name" value="PROKAR_LIPOPROTEIN"/>
    <property type="match status" value="1"/>
</dbReference>
<dbReference type="Proteomes" id="UP000199373">
    <property type="component" value="Unassembled WGS sequence"/>
</dbReference>
<dbReference type="PANTHER" id="PTHR37835:SF1">
    <property type="entry name" value="ALPHA-CLOSTRIPAIN"/>
    <property type="match status" value="1"/>
</dbReference>
<dbReference type="PANTHER" id="PTHR37835">
    <property type="entry name" value="ALPHA-CLOSTRIPAIN"/>
    <property type="match status" value="1"/>
</dbReference>
<evidence type="ECO:0008006" key="3">
    <source>
        <dbReference type="Google" id="ProtNLM"/>
    </source>
</evidence>
<dbReference type="RefSeq" id="WP_091914166.1">
    <property type="nucleotide sequence ID" value="NZ_FOIQ01000001.1"/>
</dbReference>
<sequence>MRKCLFILFGPCLFTACHHHDDHPVDEQSERTVLVYMAAENNLNSFAASDLEEMKTGSKSLDKRQNLIVYVDQAETTPPYIARIKNGVLVDSVSMEESITADPAVMEKVLSYTRQNYPAASYGLVLWGHASGWLVSNDSIPYAASRAYGGDTGRNTSSSSGKYWMNIPSMSRAIARAMGDKALKFVFADCCNFSCVEVAYELRHVTDYVIGSPAEIPDKGAPYDIIVPDLFNSNELFYRTLTDHYYNYYLEEYKSHSDKYYNYIPGDLKGYSVPLSTFKTSELEELAQATATILHTIADRLDVQEQNPLDFEGMTYYGVYSNNRYAYDMRQMLLENTADKDFNVWKKAFEKAVPYAIFSARWMTNSSLLSANMEQFDIKASENGCVSMFFPRNTYRLTSPIWNTTIQSYQWNNVIRWQQYGW</sequence>
<dbReference type="AlphaFoldDB" id="A0A1I0M365"/>
<name>A0A1I0M365_9BACT</name>
<proteinExistence type="predicted"/>
<evidence type="ECO:0000313" key="2">
    <source>
        <dbReference type="Proteomes" id="UP000199373"/>
    </source>
</evidence>
<accession>A0A1I0M365</accession>
<evidence type="ECO:0000313" key="1">
    <source>
        <dbReference type="EMBL" id="SEV82176.1"/>
    </source>
</evidence>
<dbReference type="EMBL" id="FOIQ01000001">
    <property type="protein sequence ID" value="SEV82176.1"/>
    <property type="molecule type" value="Genomic_DNA"/>
</dbReference>
<organism evidence="1 2">
    <name type="scientific">Prevotella aff. ruminicola Tc2-24</name>
    <dbReference type="NCBI Taxonomy" id="81582"/>
    <lineage>
        <taxon>Bacteria</taxon>
        <taxon>Pseudomonadati</taxon>
        <taxon>Bacteroidota</taxon>
        <taxon>Bacteroidia</taxon>
        <taxon>Bacteroidales</taxon>
        <taxon>Prevotellaceae</taxon>
        <taxon>Prevotella</taxon>
    </lineage>
</organism>
<gene>
    <name evidence="1" type="ORF">SAMN04487850_0213</name>
</gene>
<dbReference type="Gene3D" id="3.40.50.11970">
    <property type="match status" value="1"/>
</dbReference>
<dbReference type="InterPro" id="IPR005077">
    <property type="entry name" value="Peptidase_C11"/>
</dbReference>
<protein>
    <recommendedName>
        <fullName evidence="3">Clostripain family protein</fullName>
    </recommendedName>
</protein>
<dbReference type="Pfam" id="PF03415">
    <property type="entry name" value="Peptidase_C11"/>
    <property type="match status" value="1"/>
</dbReference>